<dbReference type="RefSeq" id="WP_330611906.1">
    <property type="nucleotide sequence ID" value="NZ_AP024169.1"/>
</dbReference>
<evidence type="ECO:0000313" key="3">
    <source>
        <dbReference type="Proteomes" id="UP000595897"/>
    </source>
</evidence>
<dbReference type="InterPro" id="IPR026002">
    <property type="entry name" value="ATC_hydrolase-like"/>
</dbReference>
<evidence type="ECO:0000256" key="1">
    <source>
        <dbReference type="SAM" id="Coils"/>
    </source>
</evidence>
<keyword evidence="3" id="KW-1185">Reference proteome</keyword>
<organism evidence="2 3">
    <name type="scientific">Anaeromicropila herbilytica</name>
    <dbReference type="NCBI Taxonomy" id="2785025"/>
    <lineage>
        <taxon>Bacteria</taxon>
        <taxon>Bacillati</taxon>
        <taxon>Bacillota</taxon>
        <taxon>Clostridia</taxon>
        <taxon>Lachnospirales</taxon>
        <taxon>Lachnospiraceae</taxon>
        <taxon>Anaeromicropila</taxon>
    </lineage>
</organism>
<evidence type="ECO:0008006" key="4">
    <source>
        <dbReference type="Google" id="ProtNLM"/>
    </source>
</evidence>
<proteinExistence type="predicted"/>
<dbReference type="Proteomes" id="UP000595897">
    <property type="component" value="Chromosome"/>
</dbReference>
<gene>
    <name evidence="2" type="ORF">bsdtb5_04640</name>
</gene>
<keyword evidence="1" id="KW-0175">Coiled coil</keyword>
<reference evidence="2 3" key="1">
    <citation type="submission" date="2020-11" db="EMBL/GenBank/DDBJ databases">
        <title>Draft genome sequencing of a Lachnospiraceae strain isolated from anoxic soil subjected to BSD treatment.</title>
        <authorList>
            <person name="Uek A."/>
            <person name="Tonouchi A."/>
        </authorList>
    </citation>
    <scope>NUCLEOTIDE SEQUENCE [LARGE SCALE GENOMIC DNA]</scope>
    <source>
        <strain evidence="2 3">TB5</strain>
    </source>
</reference>
<dbReference type="Pfam" id="PF14196">
    <property type="entry name" value="ATC_hydrolase"/>
    <property type="match status" value="1"/>
</dbReference>
<name>A0A7R7EI54_9FIRM</name>
<sequence>MEKYLINIYGEFGKELYQKMLERLRILLENTHEKSETQLKTLKNTIMPRIALYQIIQEEKSKEESFRVIEEYMTNVVCVEMKRKYLLIEKLPLFSFVFKKIFIATVMKSDNWDAECVRNDKYGFKVIIHKCLWYDACVENGCPELTRAFCKCDDINYGSFHKIRFSRTGSIGMGSKMCDFQFSKKLKR</sequence>
<dbReference type="KEGG" id="ahb:bsdtb5_04640"/>
<accession>A0A7R7EI54</accession>
<protein>
    <recommendedName>
        <fullName evidence="4">L-2-amino-thiazoline-4-carboxylic acid hydrolase</fullName>
    </recommendedName>
</protein>
<feature type="coiled-coil region" evidence="1">
    <location>
        <begin position="14"/>
        <end position="45"/>
    </location>
</feature>
<dbReference type="EMBL" id="AP024169">
    <property type="protein sequence ID" value="BCN29169.1"/>
    <property type="molecule type" value="Genomic_DNA"/>
</dbReference>
<dbReference type="AlphaFoldDB" id="A0A7R7EI54"/>
<evidence type="ECO:0000313" key="2">
    <source>
        <dbReference type="EMBL" id="BCN29169.1"/>
    </source>
</evidence>